<feature type="transmembrane region" description="Helical" evidence="10">
    <location>
        <begin position="343"/>
        <end position="367"/>
    </location>
</feature>
<organism evidence="11 12">
    <name type="scientific">Marinilabilia salmonicolor</name>
    <dbReference type="NCBI Taxonomy" id="989"/>
    <lineage>
        <taxon>Bacteria</taxon>
        <taxon>Pseudomonadati</taxon>
        <taxon>Bacteroidota</taxon>
        <taxon>Bacteroidia</taxon>
        <taxon>Marinilabiliales</taxon>
        <taxon>Marinilabiliaceae</taxon>
        <taxon>Marinilabilia</taxon>
    </lineage>
</organism>
<dbReference type="PANTHER" id="PTHR13285:SF23">
    <property type="entry name" value="TEICHOIC ACID D-ALANYLTRANSFERASE"/>
    <property type="match status" value="1"/>
</dbReference>
<feature type="transmembrane region" description="Helical" evidence="10">
    <location>
        <begin position="16"/>
        <end position="37"/>
    </location>
</feature>
<sequence length="502" mass="58300">MNELAQIWSYEAGEPFMFTSALFWIFFGIVLLGHALISRQRIARIGFLFLASLFFYYKAGGYFFFLLVISTLTDFFIGLGLEHFTRHWKRKLLLILSLIVNLGMLGYFKYAWFVADVWGDITGQAVETKDWLAIFSNAVFGSSFEVDDIVLPVGISFFTFQTISYTMDVYRRQLAPVHNILDFGFYVSFFPQLVAGPIVRARDFVPQLYRQFSLTEKQAWHATFLILSGLLKKIVFSDYIAVNLVDRIFESPFLYSGFEVLSAIYGYTLQIYCDFSGYTDVAIGLALLLGFRLPLNFNSPYKALSISEFWHRWHISLSSWLRDYLYIPLGGNRKSKFRTHLNLMITMTLGGLWHGASWRFVLWGIWHGLGLVIDKIFKPLTRHLPQWLAKPTGFFITFHFVVAGWILFRANNLIVAREMTKRIFSAFHADLIWPALQSNIWSYLLITLGFILHWLPAKLKENLRGWFITLHWTAKVALVALAVALLLRFRTTEVVPFIYFRF</sequence>
<keyword evidence="7 9" id="KW-0472">Membrane</keyword>
<protein>
    <submittedName>
        <fullName evidence="11">D-alanyl-lipoteichoic acid acyltransferase DltB (MBOAT superfamily)</fullName>
    </submittedName>
</protein>
<dbReference type="InterPro" id="IPR024194">
    <property type="entry name" value="Ac/AlaTfrase_AlgI/DltB"/>
</dbReference>
<comment type="subcellular location">
    <subcellularLocation>
        <location evidence="1">Cell membrane</location>
        <topology evidence="1">Multi-pass membrane protein</topology>
    </subcellularLocation>
</comment>
<keyword evidence="3 9" id="KW-1003">Cell membrane</keyword>
<keyword evidence="4 9" id="KW-0808">Transferase</keyword>
<comment type="similarity">
    <text evidence="2 9">Belongs to the membrane-bound acyltransferase family.</text>
</comment>
<dbReference type="InterPro" id="IPR004299">
    <property type="entry name" value="MBOAT_fam"/>
</dbReference>
<dbReference type="AlphaFoldDB" id="A0A2T0XQH5"/>
<evidence type="ECO:0000256" key="7">
    <source>
        <dbReference type="ARBA" id="ARBA00023136"/>
    </source>
</evidence>
<comment type="caution">
    <text evidence="11">The sequence shown here is derived from an EMBL/GenBank/DDBJ whole genome shotgun (WGS) entry which is preliminary data.</text>
</comment>
<dbReference type="InterPro" id="IPR028362">
    <property type="entry name" value="AlgI"/>
</dbReference>
<evidence type="ECO:0000313" key="11">
    <source>
        <dbReference type="EMBL" id="RCW39396.1"/>
    </source>
</evidence>
<evidence type="ECO:0000256" key="3">
    <source>
        <dbReference type="ARBA" id="ARBA00022475"/>
    </source>
</evidence>
<dbReference type="STRING" id="1168289.GCA_000259075_00146"/>
<feature type="transmembrane region" description="Helical" evidence="10">
    <location>
        <begin position="387"/>
        <end position="410"/>
    </location>
</feature>
<dbReference type="RefSeq" id="WP_106151949.1">
    <property type="nucleotide sequence ID" value="NZ_PVTS01000003.1"/>
</dbReference>
<proteinExistence type="inferred from homology"/>
<reference evidence="11 12" key="1">
    <citation type="submission" date="2018-07" db="EMBL/GenBank/DDBJ databases">
        <title>Freshwater and sediment microbial communities from various areas in North America, analyzing microbe dynamics in response to fracking.</title>
        <authorList>
            <person name="Lamendella R."/>
        </authorList>
    </citation>
    <scope>NUCLEOTIDE SEQUENCE [LARGE SCALE GENOMIC DNA]</scope>
    <source>
        <strain evidence="11 12">160A</strain>
    </source>
</reference>
<feature type="transmembrane region" description="Helical" evidence="10">
    <location>
        <begin position="431"/>
        <end position="454"/>
    </location>
</feature>
<evidence type="ECO:0000256" key="5">
    <source>
        <dbReference type="ARBA" id="ARBA00022692"/>
    </source>
</evidence>
<feature type="transmembrane region" description="Helical" evidence="10">
    <location>
        <begin position="466"/>
        <end position="487"/>
    </location>
</feature>
<dbReference type="PANTHER" id="PTHR13285">
    <property type="entry name" value="ACYLTRANSFERASE"/>
    <property type="match status" value="1"/>
</dbReference>
<gene>
    <name evidence="11" type="ORF">DFO77_101166</name>
</gene>
<evidence type="ECO:0000256" key="6">
    <source>
        <dbReference type="ARBA" id="ARBA00022989"/>
    </source>
</evidence>
<evidence type="ECO:0000256" key="2">
    <source>
        <dbReference type="ARBA" id="ARBA00010323"/>
    </source>
</evidence>
<name>A0A2T0XQH5_9BACT</name>
<accession>A0A2T0XQH5</accession>
<dbReference type="PIRSF" id="PIRSF016636">
    <property type="entry name" value="AlgI_DltB"/>
    <property type="match status" value="1"/>
</dbReference>
<evidence type="ECO:0000256" key="10">
    <source>
        <dbReference type="SAM" id="Phobius"/>
    </source>
</evidence>
<dbReference type="InterPro" id="IPR051085">
    <property type="entry name" value="MB_O-acyltransferase"/>
</dbReference>
<dbReference type="OrthoDB" id="9805788at2"/>
<dbReference type="EMBL" id="QPIZ01000001">
    <property type="protein sequence ID" value="RCW39396.1"/>
    <property type="molecule type" value="Genomic_DNA"/>
</dbReference>
<dbReference type="GO" id="GO:0042121">
    <property type="term" value="P:alginic acid biosynthetic process"/>
    <property type="evidence" value="ECO:0007669"/>
    <property type="project" value="InterPro"/>
</dbReference>
<dbReference type="GO" id="GO:0005886">
    <property type="term" value="C:plasma membrane"/>
    <property type="evidence" value="ECO:0007669"/>
    <property type="project" value="UniProtKB-SubCell"/>
</dbReference>
<evidence type="ECO:0000256" key="8">
    <source>
        <dbReference type="ARBA" id="ARBA00023315"/>
    </source>
</evidence>
<dbReference type="Proteomes" id="UP000252733">
    <property type="component" value="Unassembled WGS sequence"/>
</dbReference>
<evidence type="ECO:0000256" key="1">
    <source>
        <dbReference type="ARBA" id="ARBA00004651"/>
    </source>
</evidence>
<keyword evidence="8 9" id="KW-0012">Acyltransferase</keyword>
<keyword evidence="5 10" id="KW-0812">Transmembrane</keyword>
<evidence type="ECO:0000256" key="9">
    <source>
        <dbReference type="PIRNR" id="PIRNR016636"/>
    </source>
</evidence>
<evidence type="ECO:0000313" key="12">
    <source>
        <dbReference type="Proteomes" id="UP000252733"/>
    </source>
</evidence>
<dbReference type="Pfam" id="PF03062">
    <property type="entry name" value="MBOAT"/>
    <property type="match status" value="1"/>
</dbReference>
<dbReference type="PIRSF" id="PIRSF500217">
    <property type="entry name" value="AlgI"/>
    <property type="match status" value="1"/>
</dbReference>
<feature type="transmembrane region" description="Helical" evidence="10">
    <location>
        <begin position="93"/>
        <end position="113"/>
    </location>
</feature>
<dbReference type="GO" id="GO:0016746">
    <property type="term" value="F:acyltransferase activity"/>
    <property type="evidence" value="ECO:0007669"/>
    <property type="project" value="UniProtKB-KW"/>
</dbReference>
<keyword evidence="12" id="KW-1185">Reference proteome</keyword>
<evidence type="ECO:0000256" key="4">
    <source>
        <dbReference type="ARBA" id="ARBA00022679"/>
    </source>
</evidence>
<keyword evidence="6 10" id="KW-1133">Transmembrane helix</keyword>